<organism evidence="11 12">
    <name type="scientific">Agromyces fucosus</name>
    <dbReference type="NCBI Taxonomy" id="41985"/>
    <lineage>
        <taxon>Bacteria</taxon>
        <taxon>Bacillati</taxon>
        <taxon>Actinomycetota</taxon>
        <taxon>Actinomycetes</taxon>
        <taxon>Micrococcales</taxon>
        <taxon>Microbacteriaceae</taxon>
        <taxon>Agromyces</taxon>
    </lineage>
</organism>
<dbReference type="InterPro" id="IPR025828">
    <property type="entry name" value="Put_sensor_dom"/>
</dbReference>
<dbReference type="RefSeq" id="WP_129231148.1">
    <property type="nucleotide sequence ID" value="NZ_SDPO01000002.1"/>
</dbReference>
<dbReference type="EC" id="2.7.13.3" evidence="2"/>
<keyword evidence="7" id="KW-0067">ATP-binding</keyword>
<accession>A0A4Q2JRF5</accession>
<dbReference type="OrthoDB" id="5242012at2"/>
<evidence type="ECO:0000256" key="5">
    <source>
        <dbReference type="ARBA" id="ARBA00022741"/>
    </source>
</evidence>
<dbReference type="Proteomes" id="UP000292935">
    <property type="component" value="Unassembled WGS sequence"/>
</dbReference>
<dbReference type="Gene3D" id="1.20.5.1930">
    <property type="match status" value="1"/>
</dbReference>
<dbReference type="CDD" id="cd16917">
    <property type="entry name" value="HATPase_UhpB-NarQ-NarX-like"/>
    <property type="match status" value="1"/>
</dbReference>
<keyword evidence="4" id="KW-0808">Transferase</keyword>
<dbReference type="GO" id="GO:0000155">
    <property type="term" value="F:phosphorelay sensor kinase activity"/>
    <property type="evidence" value="ECO:0007669"/>
    <property type="project" value="InterPro"/>
</dbReference>
<dbReference type="InterPro" id="IPR003594">
    <property type="entry name" value="HATPase_dom"/>
</dbReference>
<feature type="transmembrane region" description="Helical" evidence="9">
    <location>
        <begin position="119"/>
        <end position="142"/>
    </location>
</feature>
<dbReference type="GO" id="GO:0005524">
    <property type="term" value="F:ATP binding"/>
    <property type="evidence" value="ECO:0007669"/>
    <property type="project" value="UniProtKB-KW"/>
</dbReference>
<dbReference type="PANTHER" id="PTHR24421:SF10">
    <property type="entry name" value="NITRATE_NITRITE SENSOR PROTEIN NARQ"/>
    <property type="match status" value="1"/>
</dbReference>
<keyword evidence="9" id="KW-0812">Transmembrane</keyword>
<evidence type="ECO:0000313" key="12">
    <source>
        <dbReference type="Proteomes" id="UP000292935"/>
    </source>
</evidence>
<evidence type="ECO:0000256" key="3">
    <source>
        <dbReference type="ARBA" id="ARBA00022553"/>
    </source>
</evidence>
<evidence type="ECO:0000313" key="11">
    <source>
        <dbReference type="EMBL" id="RXZ48860.1"/>
    </source>
</evidence>
<dbReference type="GO" id="GO:0016020">
    <property type="term" value="C:membrane"/>
    <property type="evidence" value="ECO:0007669"/>
    <property type="project" value="InterPro"/>
</dbReference>
<evidence type="ECO:0000256" key="9">
    <source>
        <dbReference type="SAM" id="Phobius"/>
    </source>
</evidence>
<dbReference type="PROSITE" id="PS50109">
    <property type="entry name" value="HIS_KIN"/>
    <property type="match status" value="1"/>
</dbReference>
<evidence type="ECO:0000256" key="4">
    <source>
        <dbReference type="ARBA" id="ARBA00022679"/>
    </source>
</evidence>
<protein>
    <recommendedName>
        <fullName evidence="2">histidine kinase</fullName>
        <ecNumber evidence="2">2.7.13.3</ecNumber>
    </recommendedName>
</protein>
<dbReference type="Pfam" id="PF07730">
    <property type="entry name" value="HisKA_3"/>
    <property type="match status" value="1"/>
</dbReference>
<name>A0A4Q2JRF5_9MICO</name>
<dbReference type="Pfam" id="PF02518">
    <property type="entry name" value="HATPase_c"/>
    <property type="match status" value="1"/>
</dbReference>
<comment type="caution">
    <text evidence="11">The sequence shown here is derived from an EMBL/GenBank/DDBJ whole genome shotgun (WGS) entry which is preliminary data.</text>
</comment>
<gene>
    <name evidence="11" type="ORF">ESP57_07730</name>
</gene>
<evidence type="ECO:0000256" key="8">
    <source>
        <dbReference type="ARBA" id="ARBA00023012"/>
    </source>
</evidence>
<dbReference type="SUPFAM" id="SSF55874">
    <property type="entry name" value="ATPase domain of HSP90 chaperone/DNA topoisomerase II/histidine kinase"/>
    <property type="match status" value="1"/>
</dbReference>
<keyword evidence="3" id="KW-0597">Phosphoprotein</keyword>
<dbReference type="InterPro" id="IPR050482">
    <property type="entry name" value="Sensor_HK_TwoCompSys"/>
</dbReference>
<feature type="transmembrane region" description="Helical" evidence="9">
    <location>
        <begin position="162"/>
        <end position="188"/>
    </location>
</feature>
<evidence type="ECO:0000259" key="10">
    <source>
        <dbReference type="PROSITE" id="PS50109"/>
    </source>
</evidence>
<dbReference type="InterPro" id="IPR005467">
    <property type="entry name" value="His_kinase_dom"/>
</dbReference>
<dbReference type="InterPro" id="IPR036890">
    <property type="entry name" value="HATPase_C_sf"/>
</dbReference>
<evidence type="ECO:0000256" key="6">
    <source>
        <dbReference type="ARBA" id="ARBA00022777"/>
    </source>
</evidence>
<dbReference type="EMBL" id="SDPO01000002">
    <property type="protein sequence ID" value="RXZ48860.1"/>
    <property type="molecule type" value="Genomic_DNA"/>
</dbReference>
<keyword evidence="6 11" id="KW-0418">Kinase</keyword>
<dbReference type="PANTHER" id="PTHR24421">
    <property type="entry name" value="NITRATE/NITRITE SENSOR PROTEIN NARX-RELATED"/>
    <property type="match status" value="1"/>
</dbReference>
<dbReference type="AlphaFoldDB" id="A0A4Q2JRF5"/>
<evidence type="ECO:0000256" key="7">
    <source>
        <dbReference type="ARBA" id="ARBA00022840"/>
    </source>
</evidence>
<reference evidence="11 12" key="1">
    <citation type="submission" date="2019-01" db="EMBL/GenBank/DDBJ databases">
        <authorList>
            <person name="Li J."/>
        </authorList>
    </citation>
    <scope>NUCLEOTIDE SEQUENCE [LARGE SCALE GENOMIC DNA]</scope>
    <source>
        <strain evidence="11 12">CCUG 35506</strain>
    </source>
</reference>
<keyword evidence="12" id="KW-1185">Reference proteome</keyword>
<keyword evidence="9" id="KW-0472">Membrane</keyword>
<evidence type="ECO:0000256" key="2">
    <source>
        <dbReference type="ARBA" id="ARBA00012438"/>
    </source>
</evidence>
<comment type="catalytic activity">
    <reaction evidence="1">
        <text>ATP + protein L-histidine = ADP + protein N-phospho-L-histidine.</text>
        <dbReference type="EC" id="2.7.13.3"/>
    </reaction>
</comment>
<dbReference type="Gene3D" id="3.30.565.10">
    <property type="entry name" value="Histidine kinase-like ATPase, C-terminal domain"/>
    <property type="match status" value="1"/>
</dbReference>
<feature type="transmembrane region" description="Helical" evidence="9">
    <location>
        <begin position="28"/>
        <end position="47"/>
    </location>
</feature>
<feature type="domain" description="Histidine kinase" evidence="10">
    <location>
        <begin position="343"/>
        <end position="430"/>
    </location>
</feature>
<dbReference type="InterPro" id="IPR011712">
    <property type="entry name" value="Sig_transdc_His_kin_sub3_dim/P"/>
</dbReference>
<dbReference type="GO" id="GO:0046983">
    <property type="term" value="F:protein dimerization activity"/>
    <property type="evidence" value="ECO:0007669"/>
    <property type="project" value="InterPro"/>
</dbReference>
<dbReference type="SMART" id="SM00387">
    <property type="entry name" value="HATPase_c"/>
    <property type="match status" value="1"/>
</dbReference>
<dbReference type="Pfam" id="PF13796">
    <property type="entry name" value="Sensor"/>
    <property type="match status" value="1"/>
</dbReference>
<keyword evidence="8" id="KW-0902">Two-component regulatory system</keyword>
<keyword evidence="5" id="KW-0547">Nucleotide-binding</keyword>
<sequence>MSRTSTTPARLRPPLATALFARRTWKEFAFIWTALPVAMLELCYLSFAFLLGLIAALSYVGISIAEAFAAGSRKLGTLSIRLARHQLGLEIADPPSPSAGATDADWATRMRGLATSRTIGFPLLHLPLAVLSWAGSTIVLALGAGLSTEWLVQLLGPGRVQIFGYVADTPLMHVVFTVAGVLILLFVWPAVNRGLAEFHGNVIARMLGRTPAEERIIELTNSRRVAVTDADATLRRIERDLHDGAQARLVGLAMSLGDAHERLARGDDPETVVALVESARTAATSTLAELRDLAKGIHPPVLDAGLEAALASVAAGSPVPVELDCRIAGRPSAVIETIAYFSVLELLGNVVKHSGAGRADVSVVQRGDRLVVAVADDGRGGAHVAFRDESGSGTGLAGLTGRARSVDGTLAVESPAGGPTRVTIELPMVVA</sequence>
<keyword evidence="9" id="KW-1133">Transmembrane helix</keyword>
<proteinExistence type="predicted"/>
<evidence type="ECO:0000256" key="1">
    <source>
        <dbReference type="ARBA" id="ARBA00000085"/>
    </source>
</evidence>
<feature type="transmembrane region" description="Helical" evidence="9">
    <location>
        <begin position="53"/>
        <end position="71"/>
    </location>
</feature>